<evidence type="ECO:0000313" key="2">
    <source>
        <dbReference type="EMBL" id="OEH80136.1"/>
    </source>
</evidence>
<dbReference type="VEuPathDB" id="ToxoDB:LOC34624128"/>
<sequence>MRLLRLLCAQEWMGELGDDGLFRNKVWTKDSQAAASTAAAGASAVSEQQNAAVAALSFTLPSTPPSLKRGQPAPQQQDFSSLALPPAADVSPAAPATAATDSAVPLATGEGGDVEMDGDAPDAAPMAEDVAPSA</sequence>
<feature type="compositionally biased region" description="Low complexity" evidence="1">
    <location>
        <begin position="80"/>
        <end position="105"/>
    </location>
</feature>
<reference evidence="2 3" key="1">
    <citation type="journal article" date="2016" name="BMC Genomics">
        <title>Comparative genomics reveals Cyclospora cayetanensis possesses coccidia-like metabolism and invasion components but unique surface antigens.</title>
        <authorList>
            <person name="Liu S."/>
            <person name="Wang L."/>
            <person name="Zheng H."/>
            <person name="Xu Z."/>
            <person name="Roellig D.M."/>
            <person name="Li N."/>
            <person name="Frace M.A."/>
            <person name="Tang K."/>
            <person name="Arrowood M.J."/>
            <person name="Moss D.M."/>
            <person name="Zhang L."/>
            <person name="Feng Y."/>
            <person name="Xiao L."/>
        </authorList>
    </citation>
    <scope>NUCLEOTIDE SEQUENCE [LARGE SCALE GENOMIC DNA]</scope>
    <source>
        <strain evidence="2 3">CHN_HEN01</strain>
    </source>
</reference>
<evidence type="ECO:0000256" key="1">
    <source>
        <dbReference type="SAM" id="MobiDB-lite"/>
    </source>
</evidence>
<keyword evidence="3" id="KW-1185">Reference proteome</keyword>
<proteinExistence type="predicted"/>
<comment type="caution">
    <text evidence="2">The sequence shown here is derived from an EMBL/GenBank/DDBJ whole genome shotgun (WGS) entry which is preliminary data.</text>
</comment>
<protein>
    <submittedName>
        <fullName evidence="2">Zinc finger (Ccch type) domain-containing protein</fullName>
    </submittedName>
</protein>
<name>A0A1D3D9J7_9EIME</name>
<dbReference type="VEuPathDB" id="ToxoDB:cyc_03201"/>
<feature type="region of interest" description="Disordered" evidence="1">
    <location>
        <begin position="62"/>
        <end position="134"/>
    </location>
</feature>
<dbReference type="InParanoid" id="A0A1D3D9J7"/>
<dbReference type="Proteomes" id="UP000095192">
    <property type="component" value="Unassembled WGS sequence"/>
</dbReference>
<feature type="compositionally biased region" description="Low complexity" evidence="1">
    <location>
        <begin position="121"/>
        <end position="134"/>
    </location>
</feature>
<gene>
    <name evidence="2" type="ORF">cyc_03201</name>
</gene>
<organism evidence="2 3">
    <name type="scientific">Cyclospora cayetanensis</name>
    <dbReference type="NCBI Taxonomy" id="88456"/>
    <lineage>
        <taxon>Eukaryota</taxon>
        <taxon>Sar</taxon>
        <taxon>Alveolata</taxon>
        <taxon>Apicomplexa</taxon>
        <taxon>Conoidasida</taxon>
        <taxon>Coccidia</taxon>
        <taxon>Eucoccidiorida</taxon>
        <taxon>Eimeriorina</taxon>
        <taxon>Eimeriidae</taxon>
        <taxon>Cyclospora</taxon>
    </lineage>
</organism>
<dbReference type="AlphaFoldDB" id="A0A1D3D9J7"/>
<accession>A0A1D3D9J7</accession>
<dbReference type="EMBL" id="JROU02000188">
    <property type="protein sequence ID" value="OEH80136.1"/>
    <property type="molecule type" value="Genomic_DNA"/>
</dbReference>
<evidence type="ECO:0000313" key="3">
    <source>
        <dbReference type="Proteomes" id="UP000095192"/>
    </source>
</evidence>